<dbReference type="GO" id="GO:0005634">
    <property type="term" value="C:nucleus"/>
    <property type="evidence" value="ECO:0007669"/>
    <property type="project" value="TreeGrafter"/>
</dbReference>
<keyword evidence="3" id="KW-0347">Helicase</keyword>
<reference evidence="7" key="1">
    <citation type="submission" date="2016-06" db="UniProtKB">
        <authorList>
            <consortium name="WormBaseParasite"/>
        </authorList>
    </citation>
    <scope>IDENTIFICATION</scope>
</reference>
<gene>
    <name evidence="5" type="ORF">GPUH_LOCUS13789</name>
</gene>
<keyword evidence="6" id="KW-1185">Reference proteome</keyword>
<accession>A0A183DYJ8</accession>
<dbReference type="PANTHER" id="PTHR47961">
    <property type="entry name" value="DNA POLYMERASE THETA, PUTATIVE (AFU_ORTHOLOGUE AFUA_1G05260)-RELATED"/>
    <property type="match status" value="1"/>
</dbReference>
<keyword evidence="1" id="KW-0547">Nucleotide-binding</keyword>
<evidence type="ECO:0000256" key="3">
    <source>
        <dbReference type="ARBA" id="ARBA00022806"/>
    </source>
</evidence>
<name>A0A183DYJ8_9BILA</name>
<organism evidence="7">
    <name type="scientific">Gongylonema pulchrum</name>
    <dbReference type="NCBI Taxonomy" id="637853"/>
    <lineage>
        <taxon>Eukaryota</taxon>
        <taxon>Metazoa</taxon>
        <taxon>Ecdysozoa</taxon>
        <taxon>Nematoda</taxon>
        <taxon>Chromadorea</taxon>
        <taxon>Rhabditida</taxon>
        <taxon>Spirurina</taxon>
        <taxon>Spiruromorpha</taxon>
        <taxon>Spiruroidea</taxon>
        <taxon>Gongylonematidae</taxon>
        <taxon>Gongylonema</taxon>
    </lineage>
</organism>
<dbReference type="AlphaFoldDB" id="A0A183DYJ8"/>
<evidence type="ECO:0000313" key="5">
    <source>
        <dbReference type="EMBL" id="VDN22984.1"/>
    </source>
</evidence>
<dbReference type="PANTHER" id="PTHR47961:SF4">
    <property type="entry name" value="ACTIVATING SIGNAL COINTEGRATOR 1 COMPLEX SUBUNIT 3"/>
    <property type="match status" value="1"/>
</dbReference>
<keyword evidence="4" id="KW-0067">ATP-binding</keyword>
<dbReference type="InterPro" id="IPR050474">
    <property type="entry name" value="Hel308_SKI2-like"/>
</dbReference>
<dbReference type="GO" id="GO:0016787">
    <property type="term" value="F:hydrolase activity"/>
    <property type="evidence" value="ECO:0007669"/>
    <property type="project" value="UniProtKB-KW"/>
</dbReference>
<evidence type="ECO:0000256" key="4">
    <source>
        <dbReference type="ARBA" id="ARBA00022840"/>
    </source>
</evidence>
<dbReference type="Proteomes" id="UP000271098">
    <property type="component" value="Unassembled WGS sequence"/>
</dbReference>
<dbReference type="GO" id="GO:0005524">
    <property type="term" value="F:ATP binding"/>
    <property type="evidence" value="ECO:0007669"/>
    <property type="project" value="UniProtKB-KW"/>
</dbReference>
<dbReference type="GO" id="GO:0004386">
    <property type="term" value="F:helicase activity"/>
    <property type="evidence" value="ECO:0007669"/>
    <property type="project" value="UniProtKB-KW"/>
</dbReference>
<evidence type="ECO:0000256" key="1">
    <source>
        <dbReference type="ARBA" id="ARBA00022741"/>
    </source>
</evidence>
<dbReference type="InterPro" id="IPR027417">
    <property type="entry name" value="P-loop_NTPase"/>
</dbReference>
<evidence type="ECO:0000256" key="2">
    <source>
        <dbReference type="ARBA" id="ARBA00022801"/>
    </source>
</evidence>
<dbReference type="EMBL" id="UYRT01080565">
    <property type="protein sequence ID" value="VDN22984.1"/>
    <property type="molecule type" value="Genomic_DNA"/>
</dbReference>
<evidence type="ECO:0000313" key="6">
    <source>
        <dbReference type="Proteomes" id="UP000271098"/>
    </source>
</evidence>
<dbReference type="WBParaSite" id="GPUH_0001380401-mRNA-1">
    <property type="protein sequence ID" value="GPUH_0001380401-mRNA-1"/>
    <property type="gene ID" value="GPUH_0001380401"/>
</dbReference>
<reference evidence="5 6" key="2">
    <citation type="submission" date="2018-11" db="EMBL/GenBank/DDBJ databases">
        <authorList>
            <consortium name="Pathogen Informatics"/>
        </authorList>
    </citation>
    <scope>NUCLEOTIDE SEQUENCE [LARGE SCALE GENOMIC DNA]</scope>
</reference>
<dbReference type="Gene3D" id="3.40.50.300">
    <property type="entry name" value="P-loop containing nucleotide triphosphate hydrolases"/>
    <property type="match status" value="2"/>
</dbReference>
<keyword evidence="2" id="KW-0378">Hydrolase</keyword>
<dbReference type="SUPFAM" id="SSF52540">
    <property type="entry name" value="P-loop containing nucleoside triphosphate hydrolases"/>
    <property type="match status" value="1"/>
</dbReference>
<evidence type="ECO:0000313" key="7">
    <source>
        <dbReference type="WBParaSite" id="GPUH_0001380401-mRNA-1"/>
    </source>
</evidence>
<dbReference type="OrthoDB" id="5817316at2759"/>
<proteinExistence type="predicted"/>
<sequence length="144" mass="16067">MRYMSSQLESTVRIVALSSSLANAKDVGQWLGCSSQATFNFAPNCRPLPLELFIQGFNLSHTASRLAAMTRPVYAAIGRHGGKLRPRPVLVFVPSRRQSRSTAVDMLTMAHADGQSKRFLHINPREPSFVRLLENIQVRVLPFC</sequence>
<protein>
    <submittedName>
        <fullName evidence="5 7">Uncharacterized protein</fullName>
    </submittedName>
</protein>